<feature type="signal peptide" evidence="2">
    <location>
        <begin position="1"/>
        <end position="21"/>
    </location>
</feature>
<feature type="domain" description="Alpha/beta hydrolase fold-3" evidence="3">
    <location>
        <begin position="98"/>
        <end position="305"/>
    </location>
</feature>
<dbReference type="InterPro" id="IPR050466">
    <property type="entry name" value="Carboxylest/Gibb_receptor"/>
</dbReference>
<evidence type="ECO:0000256" key="1">
    <source>
        <dbReference type="PROSITE-ProRule" id="PRU10038"/>
    </source>
</evidence>
<keyword evidence="5" id="KW-1185">Reference proteome</keyword>
<comment type="caution">
    <text evidence="4">The sequence shown here is derived from an EMBL/GenBank/DDBJ whole genome shotgun (WGS) entry which is preliminary data.</text>
</comment>
<dbReference type="SUPFAM" id="SSF53474">
    <property type="entry name" value="alpha/beta-Hydrolases"/>
    <property type="match status" value="1"/>
</dbReference>
<evidence type="ECO:0000259" key="3">
    <source>
        <dbReference type="Pfam" id="PF07859"/>
    </source>
</evidence>
<dbReference type="OrthoDB" id="408631at2759"/>
<dbReference type="InterPro" id="IPR033140">
    <property type="entry name" value="Lipase_GDXG_put_SER_AS"/>
</dbReference>
<dbReference type="Pfam" id="PF07859">
    <property type="entry name" value="Abhydrolase_3"/>
    <property type="match status" value="1"/>
</dbReference>
<dbReference type="InterPro" id="IPR029058">
    <property type="entry name" value="AB_hydrolase_fold"/>
</dbReference>
<keyword evidence="2" id="KW-0732">Signal</keyword>
<dbReference type="PANTHER" id="PTHR23024">
    <property type="entry name" value="ARYLACETAMIDE DEACETYLASE"/>
    <property type="match status" value="1"/>
</dbReference>
<evidence type="ECO:0000313" key="4">
    <source>
        <dbReference type="EMBL" id="KAF0908546.1"/>
    </source>
</evidence>
<dbReference type="EMBL" id="SPHZ02000007">
    <property type="protein sequence ID" value="KAF0908546.1"/>
    <property type="molecule type" value="Genomic_DNA"/>
</dbReference>
<dbReference type="Gene3D" id="3.40.50.1820">
    <property type="entry name" value="alpha/beta hydrolase"/>
    <property type="match status" value="1"/>
</dbReference>
<organism evidence="4 5">
    <name type="scientific">Oryza meyeriana var. granulata</name>
    <dbReference type="NCBI Taxonomy" id="110450"/>
    <lineage>
        <taxon>Eukaryota</taxon>
        <taxon>Viridiplantae</taxon>
        <taxon>Streptophyta</taxon>
        <taxon>Embryophyta</taxon>
        <taxon>Tracheophyta</taxon>
        <taxon>Spermatophyta</taxon>
        <taxon>Magnoliopsida</taxon>
        <taxon>Liliopsida</taxon>
        <taxon>Poales</taxon>
        <taxon>Poaceae</taxon>
        <taxon>BOP clade</taxon>
        <taxon>Oryzoideae</taxon>
        <taxon>Oryzeae</taxon>
        <taxon>Oryzinae</taxon>
        <taxon>Oryza</taxon>
        <taxon>Oryza meyeriana</taxon>
    </lineage>
</organism>
<feature type="active site" evidence="1">
    <location>
        <position position="185"/>
    </location>
</feature>
<accession>A0A6G1D7Y4</accession>
<dbReference type="PROSITE" id="PS01174">
    <property type="entry name" value="LIPASE_GDXG_SER"/>
    <property type="match status" value="1"/>
</dbReference>
<dbReference type="GO" id="GO:0016787">
    <property type="term" value="F:hydrolase activity"/>
    <property type="evidence" value="ECO:0007669"/>
    <property type="project" value="InterPro"/>
</dbReference>
<sequence>MASRALLALLMVVLCSSLASALRSRASDPNMEVKFDFTPFLIQYKSGRVQRLMGTTVVAPSVDARTGVASKDVVVDQSTGLAVRLYRPRHRGGRLPVLIYFHGGAFVVESAFDPVYHDYLNALAAKAGVIAVSVNYRLAPEHPLPAAYNDSWTVLKWVVADMHRGADSWLAKRGDMSRLFVAGDSAGGNIAHNLAMRAGQHGGARIHGVALLDPYFLGTYVDPAAQKAWGFICAGRYGMEHPYVNPMALPAAAWRRLGSSRVLMTVSDLDRLGPWQRAYVDALRGSGWPGQAQLYVTPGEGHCYFLNNLESPKAAMHMATLAAFINRTT</sequence>
<dbReference type="PANTHER" id="PTHR23024:SF134">
    <property type="entry name" value="OS08G0475100 PROTEIN"/>
    <property type="match status" value="1"/>
</dbReference>
<dbReference type="Proteomes" id="UP000479710">
    <property type="component" value="Unassembled WGS sequence"/>
</dbReference>
<dbReference type="InterPro" id="IPR013094">
    <property type="entry name" value="AB_hydrolase_3"/>
</dbReference>
<evidence type="ECO:0000313" key="5">
    <source>
        <dbReference type="Proteomes" id="UP000479710"/>
    </source>
</evidence>
<feature type="chain" id="PRO_5026128856" description="Alpha/beta hydrolase fold-3 domain-containing protein" evidence="2">
    <location>
        <begin position="22"/>
        <end position="329"/>
    </location>
</feature>
<evidence type="ECO:0000256" key="2">
    <source>
        <dbReference type="SAM" id="SignalP"/>
    </source>
</evidence>
<protein>
    <recommendedName>
        <fullName evidence="3">Alpha/beta hydrolase fold-3 domain-containing protein</fullName>
    </recommendedName>
</protein>
<reference evidence="4 5" key="1">
    <citation type="submission" date="2019-11" db="EMBL/GenBank/DDBJ databases">
        <title>Whole genome sequence of Oryza granulata.</title>
        <authorList>
            <person name="Li W."/>
        </authorList>
    </citation>
    <scope>NUCLEOTIDE SEQUENCE [LARGE SCALE GENOMIC DNA]</scope>
    <source>
        <strain evidence="5">cv. Menghai</strain>
        <tissue evidence="4">Leaf</tissue>
    </source>
</reference>
<gene>
    <name evidence="4" type="ORF">E2562_026334</name>
</gene>
<proteinExistence type="predicted"/>
<dbReference type="AlphaFoldDB" id="A0A6G1D7Y4"/>
<name>A0A6G1D7Y4_9ORYZ</name>